<evidence type="ECO:0000313" key="3">
    <source>
        <dbReference type="Proteomes" id="UP001066276"/>
    </source>
</evidence>
<dbReference type="EMBL" id="JANPWB010000001">
    <property type="protein sequence ID" value="KAJ1213069.1"/>
    <property type="molecule type" value="Genomic_DNA"/>
</dbReference>
<evidence type="ECO:0000313" key="2">
    <source>
        <dbReference type="EMBL" id="KAJ1213069.1"/>
    </source>
</evidence>
<dbReference type="AlphaFoldDB" id="A0AAV7WM58"/>
<evidence type="ECO:0000256" key="1">
    <source>
        <dbReference type="SAM" id="MobiDB-lite"/>
    </source>
</evidence>
<protein>
    <submittedName>
        <fullName evidence="2">Uncharacterized protein</fullName>
    </submittedName>
</protein>
<accession>A0AAV7WM58</accession>
<proteinExistence type="predicted"/>
<organism evidence="2 3">
    <name type="scientific">Pleurodeles waltl</name>
    <name type="common">Iberian ribbed newt</name>
    <dbReference type="NCBI Taxonomy" id="8319"/>
    <lineage>
        <taxon>Eukaryota</taxon>
        <taxon>Metazoa</taxon>
        <taxon>Chordata</taxon>
        <taxon>Craniata</taxon>
        <taxon>Vertebrata</taxon>
        <taxon>Euteleostomi</taxon>
        <taxon>Amphibia</taxon>
        <taxon>Batrachia</taxon>
        <taxon>Caudata</taxon>
        <taxon>Salamandroidea</taxon>
        <taxon>Salamandridae</taxon>
        <taxon>Pleurodelinae</taxon>
        <taxon>Pleurodeles</taxon>
    </lineage>
</organism>
<reference evidence="2" key="1">
    <citation type="journal article" date="2022" name="bioRxiv">
        <title>Sequencing and chromosome-scale assembly of the giantPleurodeles waltlgenome.</title>
        <authorList>
            <person name="Brown T."/>
            <person name="Elewa A."/>
            <person name="Iarovenko S."/>
            <person name="Subramanian E."/>
            <person name="Araus A.J."/>
            <person name="Petzold A."/>
            <person name="Susuki M."/>
            <person name="Suzuki K.-i.T."/>
            <person name="Hayashi T."/>
            <person name="Toyoda A."/>
            <person name="Oliveira C."/>
            <person name="Osipova E."/>
            <person name="Leigh N.D."/>
            <person name="Simon A."/>
            <person name="Yun M.H."/>
        </authorList>
    </citation>
    <scope>NUCLEOTIDE SEQUENCE</scope>
    <source>
        <strain evidence="2">20211129_DDA</strain>
        <tissue evidence="2">Liver</tissue>
    </source>
</reference>
<gene>
    <name evidence="2" type="ORF">NDU88_000708</name>
</gene>
<sequence length="93" mass="9743">MDGGGRSPLMPAEGPGPPPSGFQHGRRFRSQHTSAIVAGSPVRQVCGALPQTQSRMPDGAISSYGAGTSFSARSGPRRSWAVGWASLHLREEV</sequence>
<name>A0AAV7WM58_PLEWA</name>
<comment type="caution">
    <text evidence="2">The sequence shown here is derived from an EMBL/GenBank/DDBJ whole genome shotgun (WGS) entry which is preliminary data.</text>
</comment>
<feature type="region of interest" description="Disordered" evidence="1">
    <location>
        <begin position="1"/>
        <end position="77"/>
    </location>
</feature>
<keyword evidence="3" id="KW-1185">Reference proteome</keyword>
<dbReference type="Proteomes" id="UP001066276">
    <property type="component" value="Chromosome 1_1"/>
</dbReference>